<dbReference type="Pfam" id="PF13377">
    <property type="entry name" value="Peripla_BP_3"/>
    <property type="match status" value="1"/>
</dbReference>
<dbReference type="GO" id="GO:0000976">
    <property type="term" value="F:transcription cis-regulatory region binding"/>
    <property type="evidence" value="ECO:0007669"/>
    <property type="project" value="TreeGrafter"/>
</dbReference>
<dbReference type="PANTHER" id="PTHR30146:SF109">
    <property type="entry name" value="HTH-TYPE TRANSCRIPTIONAL REGULATOR GALS"/>
    <property type="match status" value="1"/>
</dbReference>
<dbReference type="GO" id="GO:0003700">
    <property type="term" value="F:DNA-binding transcription factor activity"/>
    <property type="evidence" value="ECO:0007669"/>
    <property type="project" value="TreeGrafter"/>
</dbReference>
<dbReference type="Proteomes" id="UP000564629">
    <property type="component" value="Unassembled WGS sequence"/>
</dbReference>
<evidence type="ECO:0000256" key="2">
    <source>
        <dbReference type="ARBA" id="ARBA00023125"/>
    </source>
</evidence>
<dbReference type="InterPro" id="IPR010982">
    <property type="entry name" value="Lambda_DNA-bd_dom_sf"/>
</dbReference>
<proteinExistence type="predicted"/>
<feature type="domain" description="HTH lacI-type" evidence="4">
    <location>
        <begin position="12"/>
        <end position="66"/>
    </location>
</feature>
<evidence type="ECO:0000313" key="8">
    <source>
        <dbReference type="Proteomes" id="UP000564629"/>
    </source>
</evidence>
<dbReference type="RefSeq" id="WP_146832879.1">
    <property type="nucleotide sequence ID" value="NZ_BJVQ01000003.1"/>
</dbReference>
<keyword evidence="7" id="KW-1185">Reference proteome</keyword>
<dbReference type="InterPro" id="IPR046335">
    <property type="entry name" value="LacI/GalR-like_sensor"/>
</dbReference>
<keyword evidence="2" id="KW-0238">DNA-binding</keyword>
<dbReference type="PROSITE" id="PS50932">
    <property type="entry name" value="HTH_LACI_2"/>
    <property type="match status" value="1"/>
</dbReference>
<dbReference type="CDD" id="cd01392">
    <property type="entry name" value="HTH_LacI"/>
    <property type="match status" value="1"/>
</dbReference>
<comment type="caution">
    <text evidence="5">The sequence shown here is derived from an EMBL/GenBank/DDBJ whole genome shotgun (WGS) entry which is preliminary data.</text>
</comment>
<sequence length="341" mass="35790">MATASGTPRRPPTLSDVARLAGVSVATASKSLNGRHQVKAETRERVISAAEQLNFSPNVLARNLLSGRSGAIGLVTHDLEGRFSIPTLMGAEDAAGTGKVSVLLCDARGDALREQYHVQALLGRRVDGLMIVGARPDPRPSLGPLPVPVVYAYAPSEDPADMSVVSDNVLGGRVVAEHLIACGRSRIAVVTGDATYGAAHDRVAGVRAVLDGAGVGLTGEPLYGSWSEEWGRAATALVLAQHPDVDAIVCGSDQIARGVLDQLRESGRRVPEDVAVTGHDNWEILALNARPHLTSVDMNLEELGRRAAALLFDAIDGQVRPGTDVVPCRLVPRGSTGPRVD</sequence>
<accession>A0A511F7T4</accession>
<evidence type="ECO:0000313" key="7">
    <source>
        <dbReference type="Proteomes" id="UP000321723"/>
    </source>
</evidence>
<reference evidence="6 8" key="2">
    <citation type="submission" date="2020-08" db="EMBL/GenBank/DDBJ databases">
        <title>Sequencing the genomes of 1000 actinobacteria strains.</title>
        <authorList>
            <person name="Klenk H.-P."/>
        </authorList>
    </citation>
    <scope>NUCLEOTIDE SEQUENCE [LARGE SCALE GENOMIC DNA]</scope>
    <source>
        <strain evidence="6 8">DSM 9581</strain>
    </source>
</reference>
<dbReference type="InterPro" id="IPR000843">
    <property type="entry name" value="HTH_LacI"/>
</dbReference>
<evidence type="ECO:0000313" key="6">
    <source>
        <dbReference type="EMBL" id="MBB5473383.1"/>
    </source>
</evidence>
<dbReference type="SMART" id="SM00354">
    <property type="entry name" value="HTH_LACI"/>
    <property type="match status" value="1"/>
</dbReference>
<dbReference type="CDD" id="cd06288">
    <property type="entry name" value="PBP1_sucrose_transcription_regulator"/>
    <property type="match status" value="1"/>
</dbReference>
<dbReference type="EMBL" id="BJVQ01000003">
    <property type="protein sequence ID" value="GEL45332.1"/>
    <property type="molecule type" value="Genomic_DNA"/>
</dbReference>
<protein>
    <submittedName>
        <fullName evidence="5">LacI family transcriptional regulator</fullName>
    </submittedName>
</protein>
<evidence type="ECO:0000256" key="1">
    <source>
        <dbReference type="ARBA" id="ARBA00023015"/>
    </source>
</evidence>
<dbReference type="SUPFAM" id="SSF47413">
    <property type="entry name" value="lambda repressor-like DNA-binding domains"/>
    <property type="match status" value="1"/>
</dbReference>
<dbReference type="Proteomes" id="UP000321723">
    <property type="component" value="Unassembled WGS sequence"/>
</dbReference>
<dbReference type="SUPFAM" id="SSF53822">
    <property type="entry name" value="Periplasmic binding protein-like I"/>
    <property type="match status" value="1"/>
</dbReference>
<dbReference type="InterPro" id="IPR028082">
    <property type="entry name" value="Peripla_BP_I"/>
</dbReference>
<dbReference type="PANTHER" id="PTHR30146">
    <property type="entry name" value="LACI-RELATED TRANSCRIPTIONAL REPRESSOR"/>
    <property type="match status" value="1"/>
</dbReference>
<organism evidence="5 7">
    <name type="scientific">Cellulomonas hominis</name>
    <dbReference type="NCBI Taxonomy" id="156981"/>
    <lineage>
        <taxon>Bacteria</taxon>
        <taxon>Bacillati</taxon>
        <taxon>Actinomycetota</taxon>
        <taxon>Actinomycetes</taxon>
        <taxon>Micrococcales</taxon>
        <taxon>Cellulomonadaceae</taxon>
        <taxon>Cellulomonas</taxon>
    </lineage>
</organism>
<evidence type="ECO:0000313" key="5">
    <source>
        <dbReference type="EMBL" id="GEL45332.1"/>
    </source>
</evidence>
<dbReference type="AlphaFoldDB" id="A0A511F7T4"/>
<evidence type="ECO:0000259" key="4">
    <source>
        <dbReference type="PROSITE" id="PS50932"/>
    </source>
</evidence>
<reference evidence="5 7" key="1">
    <citation type="submission" date="2019-07" db="EMBL/GenBank/DDBJ databases">
        <title>Whole genome shotgun sequence of Cellulomonas hominis NBRC 16055.</title>
        <authorList>
            <person name="Hosoyama A."/>
            <person name="Uohara A."/>
            <person name="Ohji S."/>
            <person name="Ichikawa N."/>
        </authorList>
    </citation>
    <scope>NUCLEOTIDE SEQUENCE [LARGE SCALE GENOMIC DNA]</scope>
    <source>
        <strain evidence="5 7">NBRC 16055</strain>
    </source>
</reference>
<name>A0A511F7T4_9CELL</name>
<evidence type="ECO:0000256" key="3">
    <source>
        <dbReference type="ARBA" id="ARBA00023163"/>
    </source>
</evidence>
<dbReference type="EMBL" id="JACHDN010000001">
    <property type="protein sequence ID" value="MBB5473383.1"/>
    <property type="molecule type" value="Genomic_DNA"/>
</dbReference>
<dbReference type="OrthoDB" id="3467214at2"/>
<dbReference type="Pfam" id="PF00356">
    <property type="entry name" value="LacI"/>
    <property type="match status" value="1"/>
</dbReference>
<dbReference type="Gene3D" id="1.10.260.40">
    <property type="entry name" value="lambda repressor-like DNA-binding domains"/>
    <property type="match status" value="1"/>
</dbReference>
<keyword evidence="3" id="KW-0804">Transcription</keyword>
<dbReference type="Gene3D" id="3.40.50.2300">
    <property type="match status" value="2"/>
</dbReference>
<gene>
    <name evidence="5" type="primary">lacI</name>
    <name evidence="5" type="ORF">CHO01_04480</name>
    <name evidence="6" type="ORF">HNR08_002119</name>
</gene>
<keyword evidence="1" id="KW-0805">Transcription regulation</keyword>